<dbReference type="Pfam" id="PF00512">
    <property type="entry name" value="HisKA"/>
    <property type="match status" value="1"/>
</dbReference>
<evidence type="ECO:0000256" key="5">
    <source>
        <dbReference type="ARBA" id="ARBA00022777"/>
    </source>
</evidence>
<feature type="modified residue" description="4-aspartylphosphate" evidence="8">
    <location>
        <position position="56"/>
    </location>
</feature>
<proteinExistence type="predicted"/>
<dbReference type="SUPFAM" id="SSF47384">
    <property type="entry name" value="Homodimeric domain of signal transducing histidine kinase"/>
    <property type="match status" value="1"/>
</dbReference>
<dbReference type="Gene3D" id="3.40.50.2300">
    <property type="match status" value="2"/>
</dbReference>
<evidence type="ECO:0000259" key="10">
    <source>
        <dbReference type="PROSITE" id="PS50110"/>
    </source>
</evidence>
<gene>
    <name evidence="11" type="ORF">PX52LOC_02498</name>
</gene>
<dbReference type="CDD" id="cd17580">
    <property type="entry name" value="REC_2_DhkD-like"/>
    <property type="match status" value="1"/>
</dbReference>
<keyword evidence="6" id="KW-0902">Two-component regulatory system</keyword>
<dbReference type="EMBL" id="CP042425">
    <property type="protein sequence ID" value="QEL15573.1"/>
    <property type="molecule type" value="Genomic_DNA"/>
</dbReference>
<dbReference type="FunFam" id="1.10.287.130:FF:000001">
    <property type="entry name" value="Two-component sensor histidine kinase"/>
    <property type="match status" value="1"/>
</dbReference>
<dbReference type="CDD" id="cd00082">
    <property type="entry name" value="HisKA"/>
    <property type="match status" value="1"/>
</dbReference>
<dbReference type="Proteomes" id="UP000324974">
    <property type="component" value="Chromosome"/>
</dbReference>
<evidence type="ECO:0000256" key="4">
    <source>
        <dbReference type="ARBA" id="ARBA00022679"/>
    </source>
</evidence>
<dbReference type="SMART" id="SM00387">
    <property type="entry name" value="HATPase_c"/>
    <property type="match status" value="1"/>
</dbReference>
<dbReference type="InterPro" id="IPR036097">
    <property type="entry name" value="HisK_dim/P_sf"/>
</dbReference>
<dbReference type="KEGG" id="lrs:PX52LOC_02498"/>
<protein>
    <recommendedName>
        <fullName evidence="2">histidine kinase</fullName>
        <ecNumber evidence="2">2.7.13.3</ecNumber>
    </recommendedName>
</protein>
<dbReference type="EC" id="2.7.13.3" evidence="2"/>
<keyword evidence="3 8" id="KW-0597">Phosphoprotein</keyword>
<keyword evidence="5 11" id="KW-0418">Kinase</keyword>
<accession>A0A5C1ABM2</accession>
<dbReference type="SUPFAM" id="SSF52172">
    <property type="entry name" value="CheY-like"/>
    <property type="match status" value="2"/>
</dbReference>
<evidence type="ECO:0000256" key="6">
    <source>
        <dbReference type="ARBA" id="ARBA00023012"/>
    </source>
</evidence>
<dbReference type="AlphaFoldDB" id="A0A5C1ABM2"/>
<dbReference type="RefSeq" id="WP_149110375.1">
    <property type="nucleotide sequence ID" value="NZ_CP042425.1"/>
</dbReference>
<evidence type="ECO:0000256" key="1">
    <source>
        <dbReference type="ARBA" id="ARBA00000085"/>
    </source>
</evidence>
<feature type="domain" description="Response regulatory" evidence="10">
    <location>
        <begin position="8"/>
        <end position="124"/>
    </location>
</feature>
<dbReference type="InterPro" id="IPR005467">
    <property type="entry name" value="His_kinase_dom"/>
</dbReference>
<keyword evidence="4" id="KW-0808">Transferase</keyword>
<evidence type="ECO:0000256" key="7">
    <source>
        <dbReference type="ARBA" id="ARBA00023136"/>
    </source>
</evidence>
<dbReference type="OrthoDB" id="9813394at2"/>
<dbReference type="PROSITE" id="PS50110">
    <property type="entry name" value="RESPONSE_REGULATORY"/>
    <property type="match status" value="2"/>
</dbReference>
<evidence type="ECO:0000259" key="9">
    <source>
        <dbReference type="PROSITE" id="PS50109"/>
    </source>
</evidence>
<evidence type="ECO:0000256" key="8">
    <source>
        <dbReference type="PROSITE-ProRule" id="PRU00169"/>
    </source>
</evidence>
<name>A0A5C1ABM2_9BACT</name>
<dbReference type="PANTHER" id="PTHR43547:SF2">
    <property type="entry name" value="HYBRID SIGNAL TRANSDUCTION HISTIDINE KINASE C"/>
    <property type="match status" value="1"/>
</dbReference>
<dbReference type="InterPro" id="IPR011006">
    <property type="entry name" value="CheY-like_superfamily"/>
</dbReference>
<feature type="modified residue" description="4-aspartylphosphate" evidence="8">
    <location>
        <position position="433"/>
    </location>
</feature>
<keyword evidence="7" id="KW-0472">Membrane</keyword>
<comment type="catalytic activity">
    <reaction evidence="1">
        <text>ATP + protein L-histidine = ADP + protein N-phospho-L-histidine.</text>
        <dbReference type="EC" id="2.7.13.3"/>
    </reaction>
</comment>
<evidence type="ECO:0000313" key="12">
    <source>
        <dbReference type="Proteomes" id="UP000324974"/>
    </source>
</evidence>
<evidence type="ECO:0000256" key="3">
    <source>
        <dbReference type="ARBA" id="ARBA00022553"/>
    </source>
</evidence>
<feature type="domain" description="Response regulatory" evidence="10">
    <location>
        <begin position="384"/>
        <end position="501"/>
    </location>
</feature>
<dbReference type="InterPro" id="IPR001789">
    <property type="entry name" value="Sig_transdc_resp-reg_receiver"/>
</dbReference>
<dbReference type="Gene3D" id="3.30.565.10">
    <property type="entry name" value="Histidine kinase-like ATPase, C-terminal domain"/>
    <property type="match status" value="1"/>
</dbReference>
<reference evidence="12" key="1">
    <citation type="submission" date="2019-08" db="EMBL/GenBank/DDBJ databases">
        <title>Limnoglobus roseus gen. nov., sp. nov., a novel freshwater planctomycete with a giant genome from the family Gemmataceae.</title>
        <authorList>
            <person name="Kulichevskaya I.S."/>
            <person name="Naumoff D.G."/>
            <person name="Miroshnikov K."/>
            <person name="Ivanova A."/>
            <person name="Philippov D.A."/>
            <person name="Hakobyan A."/>
            <person name="Rijpstra I.C."/>
            <person name="Sinninghe Damste J.S."/>
            <person name="Liesack W."/>
            <person name="Dedysh S.N."/>
        </authorList>
    </citation>
    <scope>NUCLEOTIDE SEQUENCE [LARGE SCALE GENOMIC DNA]</scope>
    <source>
        <strain evidence="12">PX52</strain>
    </source>
</reference>
<dbReference type="SMART" id="SM00448">
    <property type="entry name" value="REC"/>
    <property type="match status" value="2"/>
</dbReference>
<sequence length="510" mass="54961">MTEASRATVLVVDDSEDNRFTVRRYLEQAGFRVVEGASGEDTIRLVRANPDIVILDVDLPDTNGFEVCRVIKTDPETAAIPVLNLSATFTMTRHRVQGLDSGADAYLCHPVEAIELVATVNALLRVRRAEQALRDADRRKDEFLAMLAHELRNPLAPIRTAVEVLKMRDATDPPIRRVREIVDRQVSHMSRLIDDLLDVSRIARGKVALQRGRCDFARIVRDTAEDYRGTLEVEKLRLDVRTPDAPVWVSGDHTRLAQVVGNVLHNARKFTDAGGRVQVTVEADAGAAVVTVTDTGIGMDEDTLRQVFEPFAQADRSLDRSRGGLGLGLALVKGLVELHGGEVRAASDGIGRGSSFTIRLPLDNDSAARGQDLPPPSLPRAGRRVLVIEDNLDVAESLDLLLGMMGHDVRIARNGADGVAAVSAFRPDLVLCDIGLPGGMDGFAVATALRADPTADGAYLVALTGYGQPEDRAKAIEAGFDVHLTKPVDGASLHRVFAAVARRLSGGGGA</sequence>
<dbReference type="FunFam" id="3.30.565.10:FF:000006">
    <property type="entry name" value="Sensor histidine kinase WalK"/>
    <property type="match status" value="1"/>
</dbReference>
<feature type="domain" description="Histidine kinase" evidence="9">
    <location>
        <begin position="146"/>
        <end position="364"/>
    </location>
</feature>
<dbReference type="PROSITE" id="PS50109">
    <property type="entry name" value="HIS_KIN"/>
    <property type="match status" value="1"/>
</dbReference>
<keyword evidence="12" id="KW-1185">Reference proteome</keyword>
<organism evidence="11 12">
    <name type="scientific">Limnoglobus roseus</name>
    <dbReference type="NCBI Taxonomy" id="2598579"/>
    <lineage>
        <taxon>Bacteria</taxon>
        <taxon>Pseudomonadati</taxon>
        <taxon>Planctomycetota</taxon>
        <taxon>Planctomycetia</taxon>
        <taxon>Gemmatales</taxon>
        <taxon>Gemmataceae</taxon>
        <taxon>Limnoglobus</taxon>
    </lineage>
</organism>
<dbReference type="SMART" id="SM00388">
    <property type="entry name" value="HisKA"/>
    <property type="match status" value="1"/>
</dbReference>
<dbReference type="InterPro" id="IPR004358">
    <property type="entry name" value="Sig_transdc_His_kin-like_C"/>
</dbReference>
<dbReference type="InterPro" id="IPR003661">
    <property type="entry name" value="HisK_dim/P_dom"/>
</dbReference>
<dbReference type="Gene3D" id="1.10.287.130">
    <property type="match status" value="1"/>
</dbReference>
<dbReference type="InterPro" id="IPR003594">
    <property type="entry name" value="HATPase_dom"/>
</dbReference>
<dbReference type="PRINTS" id="PR00344">
    <property type="entry name" value="BCTRLSENSOR"/>
</dbReference>
<dbReference type="Pfam" id="PF02518">
    <property type="entry name" value="HATPase_c"/>
    <property type="match status" value="1"/>
</dbReference>
<dbReference type="PANTHER" id="PTHR43547">
    <property type="entry name" value="TWO-COMPONENT HISTIDINE KINASE"/>
    <property type="match status" value="1"/>
</dbReference>
<dbReference type="Pfam" id="PF00072">
    <property type="entry name" value="Response_reg"/>
    <property type="match status" value="2"/>
</dbReference>
<evidence type="ECO:0000313" key="11">
    <source>
        <dbReference type="EMBL" id="QEL15573.1"/>
    </source>
</evidence>
<evidence type="ECO:0000256" key="2">
    <source>
        <dbReference type="ARBA" id="ARBA00012438"/>
    </source>
</evidence>
<dbReference type="SUPFAM" id="SSF55874">
    <property type="entry name" value="ATPase domain of HSP90 chaperone/DNA topoisomerase II/histidine kinase"/>
    <property type="match status" value="1"/>
</dbReference>
<dbReference type="InterPro" id="IPR036890">
    <property type="entry name" value="HATPase_C_sf"/>
</dbReference>
<dbReference type="GO" id="GO:0000155">
    <property type="term" value="F:phosphorelay sensor kinase activity"/>
    <property type="evidence" value="ECO:0007669"/>
    <property type="project" value="InterPro"/>
</dbReference>